<evidence type="ECO:0000259" key="8">
    <source>
        <dbReference type="PROSITE" id="PS50950"/>
    </source>
</evidence>
<feature type="transmembrane region" description="Helical" evidence="7">
    <location>
        <begin position="230"/>
        <end position="252"/>
    </location>
</feature>
<keyword evidence="9" id="KW-1185">Reference proteome</keyword>
<keyword evidence="5 6" id="KW-0238">DNA-binding</keyword>
<keyword evidence="4" id="KW-0862">Zinc</keyword>
<keyword evidence="7" id="KW-0812">Transmembrane</keyword>
<dbReference type="InterPro" id="IPR027805">
    <property type="entry name" value="Transposase_HTH_dom"/>
</dbReference>
<evidence type="ECO:0000256" key="2">
    <source>
        <dbReference type="ARBA" id="ARBA00022723"/>
    </source>
</evidence>
<dbReference type="PROSITE" id="PS50950">
    <property type="entry name" value="ZF_THAP"/>
    <property type="match status" value="1"/>
</dbReference>
<dbReference type="GeneID" id="136083032"/>
<dbReference type="Proteomes" id="UP001652625">
    <property type="component" value="Chromosome 08"/>
</dbReference>
<dbReference type="InterPro" id="IPR006612">
    <property type="entry name" value="THAP_Znf"/>
</dbReference>
<accession>A0ABM4CA34</accession>
<dbReference type="InterPro" id="IPR027806">
    <property type="entry name" value="HARBI1_dom"/>
</dbReference>
<organism evidence="9 10">
    <name type="scientific">Hydra vulgaris</name>
    <name type="common">Hydra</name>
    <name type="synonym">Hydra attenuata</name>
    <dbReference type="NCBI Taxonomy" id="6087"/>
    <lineage>
        <taxon>Eukaryota</taxon>
        <taxon>Metazoa</taxon>
        <taxon>Cnidaria</taxon>
        <taxon>Hydrozoa</taxon>
        <taxon>Hydroidolina</taxon>
        <taxon>Anthoathecata</taxon>
        <taxon>Aplanulata</taxon>
        <taxon>Hydridae</taxon>
        <taxon>Hydra</taxon>
    </lineage>
</organism>
<gene>
    <name evidence="10" type="primary">LOC136083032</name>
</gene>
<proteinExistence type="predicted"/>
<comment type="cofactor">
    <cofactor evidence="1">
        <name>a divalent metal cation</name>
        <dbReference type="ChEBI" id="CHEBI:60240"/>
    </cofactor>
</comment>
<evidence type="ECO:0000256" key="3">
    <source>
        <dbReference type="ARBA" id="ARBA00022771"/>
    </source>
</evidence>
<evidence type="ECO:0000256" key="5">
    <source>
        <dbReference type="ARBA" id="ARBA00023125"/>
    </source>
</evidence>
<evidence type="ECO:0000256" key="1">
    <source>
        <dbReference type="ARBA" id="ARBA00001968"/>
    </source>
</evidence>
<dbReference type="RefSeq" id="XP_065658513.1">
    <property type="nucleotide sequence ID" value="XM_065802441.1"/>
</dbReference>
<feature type="domain" description="THAP-type" evidence="8">
    <location>
        <begin position="21"/>
        <end position="104"/>
    </location>
</feature>
<evidence type="ECO:0000256" key="4">
    <source>
        <dbReference type="ARBA" id="ARBA00022833"/>
    </source>
</evidence>
<keyword evidence="7" id="KW-0472">Membrane</keyword>
<keyword evidence="2" id="KW-0479">Metal-binding</keyword>
<keyword evidence="7" id="KW-1133">Transmembrane helix</keyword>
<evidence type="ECO:0000256" key="6">
    <source>
        <dbReference type="PROSITE-ProRule" id="PRU00309"/>
    </source>
</evidence>
<dbReference type="Pfam" id="PF13359">
    <property type="entry name" value="DDE_Tnp_4"/>
    <property type="match status" value="1"/>
</dbReference>
<evidence type="ECO:0000313" key="9">
    <source>
        <dbReference type="Proteomes" id="UP001652625"/>
    </source>
</evidence>
<dbReference type="PANTHER" id="PTHR23080">
    <property type="entry name" value="THAP DOMAIN PROTEIN"/>
    <property type="match status" value="1"/>
</dbReference>
<sequence>MSMCCAVQGCSNSSRVLKKWLQAYCDQHMCKRQANECSCSKPFRLYPFPTSKKNHGKRDSWKKLLNRIDKDSNKLFSPSKDSRICSIHFVDGMPTDCNPYPTLKMGYDTKRRALILSPPSKIRKTNIASNMTSSGSSRIDQFSLKSCYNQENPFNLLNKPIIRIKKPENSFTEGMTPLSTFISTSLENLYDTIPNSHISTFSSFPSVSSSDKTNINCFNDNQLIKKENKFLHMLIFSIGLLAIIRELSVLIFNLKAQIRILEVEKKNDTRQYQVKPHKTPSKQIIKTIKEKKTYEVIIKNDKLCNFYTNISSIKLFHKLHDFLLPFVKRRFKSTLVSNAKRTLQKHHKQIGRPRKLCSKDEFLLVLMKLRLGSLYQDLAVRFNVAVSTCSEIFQSWIRAMAKSLSCVIFTPDQEIMRAITPVRFGKYSDTIGVIDCSEIFIETPRNLELQAATWSDYKHHNTMKFLLSVGPNGFITFISEAYTGRCSDKFITNDSDFLKTVPSHSRIMADKGFSIGNECSSSSIYFTVPPGRRGISQMPPAELIKTTEVAKLRIVVEQVIRRIKTHRILSNEFPITMLPHLNVILIVCAALSKIKLPKIIYYLKTAFQNITKGFTTVSNFFLEILKNNC</sequence>
<name>A0ABM4CA34_HYDVU</name>
<protein>
    <submittedName>
        <fullName evidence="10">Uncharacterized protein LOC136083032</fullName>
    </submittedName>
</protein>
<dbReference type="PANTHER" id="PTHR23080:SF141">
    <property type="entry name" value="TRANSPOSASE HELIX-TURN-HELIX DOMAIN-CONTAINING PROTEIN"/>
    <property type="match status" value="1"/>
</dbReference>
<evidence type="ECO:0000313" key="10">
    <source>
        <dbReference type="RefSeq" id="XP_065658513.1"/>
    </source>
</evidence>
<evidence type="ECO:0000256" key="7">
    <source>
        <dbReference type="SAM" id="Phobius"/>
    </source>
</evidence>
<dbReference type="Pfam" id="PF13613">
    <property type="entry name" value="HTH_Tnp_4"/>
    <property type="match status" value="1"/>
</dbReference>
<reference evidence="10" key="1">
    <citation type="submission" date="2025-08" db="UniProtKB">
        <authorList>
            <consortium name="RefSeq"/>
        </authorList>
    </citation>
    <scope>IDENTIFICATION</scope>
</reference>
<keyword evidence="3 6" id="KW-0863">Zinc-finger</keyword>